<keyword evidence="2" id="KW-0812">Transmembrane</keyword>
<keyword evidence="2" id="KW-1133">Transmembrane helix</keyword>
<gene>
    <name evidence="3" type="ORF">ABWK59_19505</name>
</gene>
<reference evidence="3" key="1">
    <citation type="submission" date="2024-06" db="EMBL/GenBank/DDBJ databases">
        <title>The genome sequences of Kitasatospora sp. strain HUAS MG31.</title>
        <authorList>
            <person name="Mo P."/>
        </authorList>
    </citation>
    <scope>NUCLEOTIDE SEQUENCE</scope>
    <source>
        <strain evidence="3">HUAS MG31</strain>
    </source>
</reference>
<dbReference type="KEGG" id="kcm:ABWK59_19505"/>
<protein>
    <recommendedName>
        <fullName evidence="4">Integral membrane protein</fullName>
    </recommendedName>
</protein>
<feature type="transmembrane region" description="Helical" evidence="2">
    <location>
        <begin position="148"/>
        <end position="176"/>
    </location>
</feature>
<keyword evidence="2" id="KW-0472">Membrane</keyword>
<feature type="transmembrane region" description="Helical" evidence="2">
    <location>
        <begin position="226"/>
        <end position="249"/>
    </location>
</feature>
<evidence type="ECO:0000256" key="1">
    <source>
        <dbReference type="SAM" id="MobiDB-lite"/>
    </source>
</evidence>
<feature type="compositionally biased region" description="Low complexity" evidence="1">
    <location>
        <begin position="108"/>
        <end position="131"/>
    </location>
</feature>
<feature type="region of interest" description="Disordered" evidence="1">
    <location>
        <begin position="102"/>
        <end position="131"/>
    </location>
</feature>
<dbReference type="EMBL" id="CP159872">
    <property type="protein sequence ID" value="XCM80944.1"/>
    <property type="molecule type" value="Genomic_DNA"/>
</dbReference>
<dbReference type="AlphaFoldDB" id="A0AAU8JYQ9"/>
<dbReference type="RefSeq" id="WP_354641880.1">
    <property type="nucleotide sequence ID" value="NZ_CP159872.1"/>
</dbReference>
<name>A0AAU8JYQ9_9ACTN</name>
<evidence type="ECO:0008006" key="4">
    <source>
        <dbReference type="Google" id="ProtNLM"/>
    </source>
</evidence>
<proteinExistence type="predicted"/>
<evidence type="ECO:0000256" key="2">
    <source>
        <dbReference type="SAM" id="Phobius"/>
    </source>
</evidence>
<feature type="region of interest" description="Disordered" evidence="1">
    <location>
        <begin position="1"/>
        <end position="79"/>
    </location>
</feature>
<organism evidence="3">
    <name type="scientific">Kitasatospora camelliae</name>
    <dbReference type="NCBI Taxonomy" id="3156397"/>
    <lineage>
        <taxon>Bacteria</taxon>
        <taxon>Bacillati</taxon>
        <taxon>Actinomycetota</taxon>
        <taxon>Actinomycetes</taxon>
        <taxon>Kitasatosporales</taxon>
        <taxon>Streptomycetaceae</taxon>
        <taxon>Kitasatospora</taxon>
    </lineage>
</organism>
<evidence type="ECO:0000313" key="3">
    <source>
        <dbReference type="EMBL" id="XCM80944.1"/>
    </source>
</evidence>
<accession>A0AAU8JYQ9</accession>
<feature type="compositionally biased region" description="Pro residues" evidence="1">
    <location>
        <begin position="27"/>
        <end position="40"/>
    </location>
</feature>
<sequence>MAGGVWWHDGTSDSGGPGESVYVPEQPAAPAPPPTAPPTAPAEAAAKPVPPSKADRPEETGTGVGRAIARAAGGGPTVVTDAYPGWDRVEFDFGAERAARELPDQRTAAGPDPAEPQPGAEPEGDGAATAPGAPAALGLLAGRRPSPLLLLAALLLLGGSATGQLLVMLLGWGAAYLSRKIGEFTRKFVVLGVPLITMTVSSFWYWGRTQGRWGDPVSPGAQVGQAAWQAAPGVLRVAAVVSALVLLVLTLRRRPAPAKG</sequence>
<feature type="transmembrane region" description="Helical" evidence="2">
    <location>
        <begin position="188"/>
        <end position="206"/>
    </location>
</feature>